<comment type="caution">
    <text evidence="1">The sequence shown here is derived from an EMBL/GenBank/DDBJ whole genome shotgun (WGS) entry which is preliminary data.</text>
</comment>
<dbReference type="EMBL" id="BPLR01004106">
    <property type="protein sequence ID" value="GIX92205.1"/>
    <property type="molecule type" value="Genomic_DNA"/>
</dbReference>
<gene>
    <name evidence="1" type="ORF">CEXT_344141</name>
</gene>
<evidence type="ECO:0000313" key="1">
    <source>
        <dbReference type="EMBL" id="GIX92205.1"/>
    </source>
</evidence>
<accession>A0AAV4P6J2</accession>
<organism evidence="1 2">
    <name type="scientific">Caerostris extrusa</name>
    <name type="common">Bark spider</name>
    <name type="synonym">Caerostris bankana</name>
    <dbReference type="NCBI Taxonomy" id="172846"/>
    <lineage>
        <taxon>Eukaryota</taxon>
        <taxon>Metazoa</taxon>
        <taxon>Ecdysozoa</taxon>
        <taxon>Arthropoda</taxon>
        <taxon>Chelicerata</taxon>
        <taxon>Arachnida</taxon>
        <taxon>Araneae</taxon>
        <taxon>Araneomorphae</taxon>
        <taxon>Entelegynae</taxon>
        <taxon>Araneoidea</taxon>
        <taxon>Araneidae</taxon>
        <taxon>Caerostris</taxon>
    </lineage>
</organism>
<name>A0AAV4P6J2_CAEEX</name>
<reference evidence="1 2" key="1">
    <citation type="submission" date="2021-06" db="EMBL/GenBank/DDBJ databases">
        <title>Caerostris extrusa draft genome.</title>
        <authorList>
            <person name="Kono N."/>
            <person name="Arakawa K."/>
        </authorList>
    </citation>
    <scope>NUCLEOTIDE SEQUENCE [LARGE SCALE GENOMIC DNA]</scope>
</reference>
<sequence>MIFLKHPLSFSNNHLANPENLINRFLINRSPQEQFLVCVMDEKKYLHKLCARVKEKGGPLPAVLTRTDSFVRSTAGQ</sequence>
<keyword evidence="2" id="KW-1185">Reference proteome</keyword>
<dbReference type="Proteomes" id="UP001054945">
    <property type="component" value="Unassembled WGS sequence"/>
</dbReference>
<protein>
    <submittedName>
        <fullName evidence="1">Uncharacterized protein</fullName>
    </submittedName>
</protein>
<evidence type="ECO:0000313" key="2">
    <source>
        <dbReference type="Proteomes" id="UP001054945"/>
    </source>
</evidence>
<proteinExistence type="predicted"/>
<dbReference type="AlphaFoldDB" id="A0AAV4P6J2"/>